<gene>
    <name evidence="1" type="ORF">Zm00014a_029058</name>
</gene>
<comment type="caution">
    <text evidence="1">The sequence shown here is derived from an EMBL/GenBank/DDBJ whole genome shotgun (WGS) entry which is preliminary data.</text>
</comment>
<proteinExistence type="predicted"/>
<sequence>MGLVATGLGVVSLVASGLGATVLGTASMTLVAWATFPSSRTPHIGPPRLMRLRQLLLPIPMSQLPTPPWMQPSVMFAALTNVKAAVATTREQERVTTLA</sequence>
<dbReference type="AlphaFoldDB" id="A0A3L6F0D0"/>
<protein>
    <submittedName>
        <fullName evidence="1">Uncharacterized protein</fullName>
    </submittedName>
</protein>
<name>A0A3L6F0D0_MAIZE</name>
<dbReference type="Proteomes" id="UP000251960">
    <property type="component" value="Chromosome 4"/>
</dbReference>
<dbReference type="EMBL" id="NCVQ01000005">
    <property type="protein sequence ID" value="PWZ26545.1"/>
    <property type="molecule type" value="Genomic_DNA"/>
</dbReference>
<reference evidence="1" key="1">
    <citation type="journal article" date="2018" name="Nat. Genet.">
        <title>Extensive intraspecific gene order and gene structural variations between Mo17 and other maize genomes.</title>
        <authorList>
            <person name="Sun S."/>
            <person name="Zhou Y."/>
            <person name="Chen J."/>
            <person name="Shi J."/>
            <person name="Zhao H."/>
            <person name="Zhao H."/>
            <person name="Song W."/>
            <person name="Zhang M."/>
            <person name="Cui Y."/>
            <person name="Dong X."/>
            <person name="Liu H."/>
            <person name="Ma X."/>
            <person name="Jiao Y."/>
            <person name="Wang B."/>
            <person name="Wei X."/>
            <person name="Stein J.C."/>
            <person name="Glaubitz J.C."/>
            <person name="Lu F."/>
            <person name="Yu G."/>
            <person name="Liang C."/>
            <person name="Fengler K."/>
            <person name="Li B."/>
            <person name="Rafalski A."/>
            <person name="Schnable P.S."/>
            <person name="Ware D.H."/>
            <person name="Buckler E.S."/>
            <person name="Lai J."/>
        </authorList>
    </citation>
    <scope>NUCLEOTIDE SEQUENCE [LARGE SCALE GENOMIC DNA]</scope>
    <source>
        <tissue evidence="1">Seedling</tissue>
    </source>
</reference>
<evidence type="ECO:0000313" key="1">
    <source>
        <dbReference type="EMBL" id="PWZ26545.1"/>
    </source>
</evidence>
<organism evidence="1">
    <name type="scientific">Zea mays</name>
    <name type="common">Maize</name>
    <dbReference type="NCBI Taxonomy" id="4577"/>
    <lineage>
        <taxon>Eukaryota</taxon>
        <taxon>Viridiplantae</taxon>
        <taxon>Streptophyta</taxon>
        <taxon>Embryophyta</taxon>
        <taxon>Tracheophyta</taxon>
        <taxon>Spermatophyta</taxon>
        <taxon>Magnoliopsida</taxon>
        <taxon>Liliopsida</taxon>
        <taxon>Poales</taxon>
        <taxon>Poaceae</taxon>
        <taxon>PACMAD clade</taxon>
        <taxon>Panicoideae</taxon>
        <taxon>Andropogonodae</taxon>
        <taxon>Andropogoneae</taxon>
        <taxon>Tripsacinae</taxon>
        <taxon>Zea</taxon>
    </lineage>
</organism>
<accession>A0A3L6F0D0</accession>